<keyword evidence="2 3" id="KW-0067">ATP-binding</keyword>
<protein>
    <submittedName>
        <fullName evidence="5">Anaerobic ribonucleoside triphosphate reductase</fullName>
        <ecNumber evidence="5">1.17.4.2</ecNumber>
    </submittedName>
</protein>
<name>A0A2X2BJV8_PROMI</name>
<dbReference type="GO" id="GO:0005524">
    <property type="term" value="F:ATP binding"/>
    <property type="evidence" value="ECO:0007669"/>
    <property type="project" value="UniProtKB-UniRule"/>
</dbReference>
<dbReference type="GO" id="GO:0004748">
    <property type="term" value="F:ribonucleoside-diphosphate reductase activity, thioredoxin disulfide as acceptor"/>
    <property type="evidence" value="ECO:0007669"/>
    <property type="project" value="TreeGrafter"/>
</dbReference>
<evidence type="ECO:0000256" key="1">
    <source>
        <dbReference type="ARBA" id="ARBA00022741"/>
    </source>
</evidence>
<accession>A0A2X2BJV8</accession>
<dbReference type="EMBL" id="UAUE01000016">
    <property type="protein sequence ID" value="SPY96562.1"/>
    <property type="molecule type" value="Genomic_DNA"/>
</dbReference>
<dbReference type="Proteomes" id="UP000251485">
    <property type="component" value="Unassembled WGS sequence"/>
</dbReference>
<dbReference type="AlphaFoldDB" id="A0A2X2BJV8"/>
<dbReference type="GO" id="GO:0031250">
    <property type="term" value="C:anaerobic ribonucleoside-triphosphate reductase complex"/>
    <property type="evidence" value="ECO:0007669"/>
    <property type="project" value="TreeGrafter"/>
</dbReference>
<dbReference type="Pfam" id="PF03477">
    <property type="entry name" value="ATP-cone"/>
    <property type="match status" value="1"/>
</dbReference>
<evidence type="ECO:0000259" key="4">
    <source>
        <dbReference type="PROSITE" id="PS51161"/>
    </source>
</evidence>
<dbReference type="EC" id="1.17.4.2" evidence="5"/>
<sequence>MLSKEQPKLVRSLMMIIVSLSLNLFSQSLAGRSNVDIREIQDAVENQLMAGEHKDIARAYIEYRHDRDVAREQRGRLTQEIRGLIEQSDVSILHENANKDSKVIPTQRDLLAGIVAKHYAKLHILPRDVVLAHERGEIHYHDLDYSPFFPMFNCMLIDLNGMLTNGFQDG</sequence>
<dbReference type="PROSITE" id="PS51161">
    <property type="entry name" value="ATP_CONE"/>
    <property type="match status" value="1"/>
</dbReference>
<dbReference type="GO" id="GO:0009265">
    <property type="term" value="P:2'-deoxyribonucleotide biosynthetic process"/>
    <property type="evidence" value="ECO:0007669"/>
    <property type="project" value="TreeGrafter"/>
</dbReference>
<feature type="domain" description="ATP-cone" evidence="4">
    <location>
        <begin position="1"/>
        <end position="71"/>
    </location>
</feature>
<dbReference type="GO" id="GO:0006260">
    <property type="term" value="P:DNA replication"/>
    <property type="evidence" value="ECO:0007669"/>
    <property type="project" value="InterPro"/>
</dbReference>
<evidence type="ECO:0000313" key="5">
    <source>
        <dbReference type="EMBL" id="SPY96562.1"/>
    </source>
</evidence>
<organism evidence="5 6">
    <name type="scientific">Proteus mirabilis</name>
    <dbReference type="NCBI Taxonomy" id="584"/>
    <lineage>
        <taxon>Bacteria</taxon>
        <taxon>Pseudomonadati</taxon>
        <taxon>Pseudomonadota</taxon>
        <taxon>Gammaproteobacteria</taxon>
        <taxon>Enterobacterales</taxon>
        <taxon>Morganellaceae</taxon>
        <taxon>Proteus</taxon>
    </lineage>
</organism>
<evidence type="ECO:0000256" key="3">
    <source>
        <dbReference type="PROSITE-ProRule" id="PRU00492"/>
    </source>
</evidence>
<evidence type="ECO:0000256" key="2">
    <source>
        <dbReference type="ARBA" id="ARBA00022840"/>
    </source>
</evidence>
<keyword evidence="1 3" id="KW-0547">Nucleotide-binding</keyword>
<reference evidence="5 6" key="1">
    <citation type="submission" date="2018-06" db="EMBL/GenBank/DDBJ databases">
        <authorList>
            <consortium name="Pathogen Informatics"/>
            <person name="Doyle S."/>
        </authorList>
    </citation>
    <scope>NUCLEOTIDE SEQUENCE [LARGE SCALE GENOMIC DNA]</scope>
    <source>
        <strain evidence="5 6">NCTC10975</strain>
    </source>
</reference>
<gene>
    <name evidence="5" type="primary">nrdD_1</name>
    <name evidence="5" type="ORF">NCTC10975_02281</name>
</gene>
<dbReference type="GO" id="GO:0008998">
    <property type="term" value="F:ribonucleoside-triphosphate reductase (thioredoxin) activity"/>
    <property type="evidence" value="ECO:0007669"/>
    <property type="project" value="UniProtKB-EC"/>
</dbReference>
<dbReference type="InterPro" id="IPR012833">
    <property type="entry name" value="NrdD"/>
</dbReference>
<dbReference type="Gene3D" id="3.20.70.20">
    <property type="match status" value="1"/>
</dbReference>
<dbReference type="InterPro" id="IPR005144">
    <property type="entry name" value="ATP-cone_dom"/>
</dbReference>
<proteinExistence type="predicted"/>
<dbReference type="PANTHER" id="PTHR21075:SF0">
    <property type="entry name" value="ANAEROBIC RIBONUCLEOSIDE-TRIPHOSPHATE REDUCTASE"/>
    <property type="match status" value="1"/>
</dbReference>
<dbReference type="Pfam" id="PF13597">
    <property type="entry name" value="NRDD"/>
    <property type="match status" value="1"/>
</dbReference>
<evidence type="ECO:0000313" key="6">
    <source>
        <dbReference type="Proteomes" id="UP000251485"/>
    </source>
</evidence>
<dbReference type="SUPFAM" id="SSF51998">
    <property type="entry name" value="PFL-like glycyl radical enzymes"/>
    <property type="match status" value="1"/>
</dbReference>
<dbReference type="PANTHER" id="PTHR21075">
    <property type="entry name" value="ANAEROBIC RIBONUCLEOSIDE-TRIPHOSPHATE REDUCTASE"/>
    <property type="match status" value="1"/>
</dbReference>
<keyword evidence="5" id="KW-0560">Oxidoreductase</keyword>